<evidence type="ECO:0000256" key="3">
    <source>
        <dbReference type="ARBA" id="ARBA00023136"/>
    </source>
</evidence>
<comment type="caution">
    <text evidence="4">The sequence shown here is derived from an EMBL/GenBank/DDBJ whole genome shotgun (WGS) entry which is preliminary data.</text>
</comment>
<keyword evidence="3" id="KW-0472">Membrane</keyword>
<comment type="subcellular location">
    <subcellularLocation>
        <location evidence="1">Membrane</location>
    </subcellularLocation>
</comment>
<keyword evidence="2" id="KW-0723">Serine/threonine-protein kinase</keyword>
<dbReference type="GO" id="GO:0016020">
    <property type="term" value="C:membrane"/>
    <property type="evidence" value="ECO:0007669"/>
    <property type="project" value="UniProtKB-SubCell"/>
</dbReference>
<reference evidence="4" key="1">
    <citation type="submission" date="2019-12" db="EMBL/GenBank/DDBJ databases">
        <title>Genome sequencing and annotation of Brassica cretica.</title>
        <authorList>
            <person name="Studholme D.J."/>
            <person name="Sarris P.F."/>
        </authorList>
    </citation>
    <scope>NUCLEOTIDE SEQUENCE</scope>
    <source>
        <strain evidence="4">PFS-102/07</strain>
        <tissue evidence="4">Leaf</tissue>
    </source>
</reference>
<dbReference type="SUPFAM" id="SSF56112">
    <property type="entry name" value="Protein kinase-like (PK-like)"/>
    <property type="match status" value="1"/>
</dbReference>
<evidence type="ECO:0000313" key="4">
    <source>
        <dbReference type="EMBL" id="KAF2602427.1"/>
    </source>
</evidence>
<keyword evidence="2" id="KW-0418">Kinase</keyword>
<accession>A0A8S9L8X6</accession>
<gene>
    <name evidence="4" type="ORF">F2Q70_00026415</name>
</gene>
<evidence type="ECO:0000256" key="2">
    <source>
        <dbReference type="ARBA" id="ARBA00022527"/>
    </source>
</evidence>
<name>A0A8S9L8X6_BRACR</name>
<dbReference type="InterPro" id="IPR011009">
    <property type="entry name" value="Kinase-like_dom_sf"/>
</dbReference>
<proteinExistence type="predicted"/>
<keyword evidence="2" id="KW-0808">Transferase</keyword>
<dbReference type="EMBL" id="QGKY02000094">
    <property type="protein sequence ID" value="KAF2602427.1"/>
    <property type="molecule type" value="Genomic_DNA"/>
</dbReference>
<evidence type="ECO:0008006" key="5">
    <source>
        <dbReference type="Google" id="ProtNLM"/>
    </source>
</evidence>
<dbReference type="PANTHER" id="PTHR47985">
    <property type="entry name" value="OS07G0668900 PROTEIN"/>
    <property type="match status" value="1"/>
</dbReference>
<dbReference type="Gene3D" id="3.30.200.20">
    <property type="entry name" value="Phosphorylase Kinase, domain 1"/>
    <property type="match status" value="1"/>
</dbReference>
<dbReference type="AlphaFoldDB" id="A0A8S9L8X6"/>
<sequence>MQPSFCLIQKLKRSSAENSRRPKTLAIELSLSLLSLSYAPSLSPHRRTLSLSSPAPCGGGGDRVSTFSYPCSRSRSRLRWSVLNPSCSHKAVDMNKEVPSSDEDQFSLDAKDSNVEDEVVAIKELDRNDAQGIREFVVEVTTRSLINHPNLVKLIGFCAQVFRGY</sequence>
<organism evidence="4">
    <name type="scientific">Brassica cretica</name>
    <name type="common">Mustard</name>
    <dbReference type="NCBI Taxonomy" id="69181"/>
    <lineage>
        <taxon>Eukaryota</taxon>
        <taxon>Viridiplantae</taxon>
        <taxon>Streptophyta</taxon>
        <taxon>Embryophyta</taxon>
        <taxon>Tracheophyta</taxon>
        <taxon>Spermatophyta</taxon>
        <taxon>Magnoliopsida</taxon>
        <taxon>eudicotyledons</taxon>
        <taxon>Gunneridae</taxon>
        <taxon>Pentapetalae</taxon>
        <taxon>rosids</taxon>
        <taxon>malvids</taxon>
        <taxon>Brassicales</taxon>
        <taxon>Brassicaceae</taxon>
        <taxon>Brassiceae</taxon>
        <taxon>Brassica</taxon>
    </lineage>
</organism>
<protein>
    <recommendedName>
        <fullName evidence="5">Serine-threonine/tyrosine-protein kinase catalytic domain-containing protein</fullName>
    </recommendedName>
</protein>
<evidence type="ECO:0000256" key="1">
    <source>
        <dbReference type="ARBA" id="ARBA00004370"/>
    </source>
</evidence>
<dbReference type="PANTHER" id="PTHR47985:SF41">
    <property type="entry name" value="SERINE_THREONINE-PROTEIN KINASE PBL5-RELATED"/>
    <property type="match status" value="1"/>
</dbReference>
<dbReference type="GO" id="GO:0004674">
    <property type="term" value="F:protein serine/threonine kinase activity"/>
    <property type="evidence" value="ECO:0007669"/>
    <property type="project" value="UniProtKB-KW"/>
</dbReference>